<sequence length="73" mass="8152">MLVEPSATPNSVRASVRRLVEEMNTCDGELTMLLGEKRNRKTRKSVVVRSPQRSTPPGTLYGVKGLIFICKFT</sequence>
<accession>A0A8R1EEM0</accession>
<dbReference type="AlphaFoldDB" id="A0A8R1EEM0"/>
<name>A0A8R1EEM0_CAEJA</name>
<reference evidence="1" key="2">
    <citation type="submission" date="2022-06" db="UniProtKB">
        <authorList>
            <consortium name="EnsemblMetazoa"/>
        </authorList>
    </citation>
    <scope>IDENTIFICATION</scope>
    <source>
        <strain evidence="1">DF5081</strain>
    </source>
</reference>
<evidence type="ECO:0000313" key="1">
    <source>
        <dbReference type="EnsemblMetazoa" id="CJA33381.1"/>
    </source>
</evidence>
<dbReference type="Proteomes" id="UP000005237">
    <property type="component" value="Unassembled WGS sequence"/>
</dbReference>
<dbReference type="EnsemblMetazoa" id="CJA33381.1">
    <property type="protein sequence ID" value="CJA33381.1"/>
    <property type="gene ID" value="WBGene00209228"/>
</dbReference>
<reference evidence="2" key="1">
    <citation type="submission" date="2010-08" db="EMBL/GenBank/DDBJ databases">
        <authorList>
            <consortium name="Caenorhabditis japonica Sequencing Consortium"/>
            <person name="Wilson R.K."/>
        </authorList>
    </citation>
    <scope>NUCLEOTIDE SEQUENCE [LARGE SCALE GENOMIC DNA]</scope>
    <source>
        <strain evidence="2">DF5081</strain>
    </source>
</reference>
<proteinExistence type="predicted"/>
<organism evidence="1 2">
    <name type="scientific">Caenorhabditis japonica</name>
    <dbReference type="NCBI Taxonomy" id="281687"/>
    <lineage>
        <taxon>Eukaryota</taxon>
        <taxon>Metazoa</taxon>
        <taxon>Ecdysozoa</taxon>
        <taxon>Nematoda</taxon>
        <taxon>Chromadorea</taxon>
        <taxon>Rhabditida</taxon>
        <taxon>Rhabditina</taxon>
        <taxon>Rhabditomorpha</taxon>
        <taxon>Rhabditoidea</taxon>
        <taxon>Rhabditidae</taxon>
        <taxon>Peloderinae</taxon>
        <taxon>Caenorhabditis</taxon>
    </lineage>
</organism>
<keyword evidence="2" id="KW-1185">Reference proteome</keyword>
<protein>
    <submittedName>
        <fullName evidence="1">Uncharacterized protein</fullName>
    </submittedName>
</protein>
<evidence type="ECO:0000313" key="2">
    <source>
        <dbReference type="Proteomes" id="UP000005237"/>
    </source>
</evidence>